<protein>
    <submittedName>
        <fullName evidence="2">Phosphodiesterase/alkaline phosphatase D</fullName>
    </submittedName>
</protein>
<feature type="region of interest" description="Disordered" evidence="1">
    <location>
        <begin position="206"/>
        <end position="250"/>
    </location>
</feature>
<feature type="compositionally biased region" description="Low complexity" evidence="1">
    <location>
        <begin position="26"/>
        <end position="45"/>
    </location>
</feature>
<feature type="non-terminal residue" evidence="2">
    <location>
        <position position="1"/>
    </location>
</feature>
<feature type="compositionally biased region" description="Basic and acidic residues" evidence="1">
    <location>
        <begin position="108"/>
        <end position="121"/>
    </location>
</feature>
<evidence type="ECO:0000256" key="1">
    <source>
        <dbReference type="SAM" id="MobiDB-lite"/>
    </source>
</evidence>
<evidence type="ECO:0000313" key="2">
    <source>
        <dbReference type="EMBL" id="CAA9520638.1"/>
    </source>
</evidence>
<feature type="compositionally biased region" description="Basic and acidic residues" evidence="1">
    <location>
        <begin position="51"/>
        <end position="69"/>
    </location>
</feature>
<name>A0A6J4TDV9_9ACTN</name>
<proteinExistence type="predicted"/>
<dbReference type="AlphaFoldDB" id="A0A6J4TDV9"/>
<feature type="region of interest" description="Disordered" evidence="1">
    <location>
        <begin position="272"/>
        <end position="295"/>
    </location>
</feature>
<organism evidence="2">
    <name type="scientific">uncultured Solirubrobacterales bacterium</name>
    <dbReference type="NCBI Taxonomy" id="768556"/>
    <lineage>
        <taxon>Bacteria</taxon>
        <taxon>Bacillati</taxon>
        <taxon>Actinomycetota</taxon>
        <taxon>Thermoleophilia</taxon>
        <taxon>Solirubrobacterales</taxon>
        <taxon>environmental samples</taxon>
    </lineage>
</organism>
<dbReference type="EMBL" id="CADCVU010000212">
    <property type="protein sequence ID" value="CAA9520638.1"/>
    <property type="molecule type" value="Genomic_DNA"/>
</dbReference>
<accession>A0A6J4TDV9</accession>
<sequence>GPLHREDAGRLQAQGVSLPPWRRLGRSASGRGRAVDPARSATARGGRARRHAAEAVRRPLGGGERRALSEGRSPGRRAGAAGARPLDPRRGRRPASGTPLLLPLQGRLAHEPGGPDRDRASNRPGGARAHLRGGGLPALRARALHGLPTHGPRGPRPGRAPRRLLYEGGPTQYPSSTATVRLHDSREPRGLGAYRRRHALYRPTRTFRGRTRPSPGSSPGTTTRWRTTMPTRSPSAASRTRRSCSAGRRPIRPTTSTCRYDVPRCLGGPTCGSSGAFPTATLRTSSCSTPGSTAM</sequence>
<feature type="region of interest" description="Disordered" evidence="1">
    <location>
        <begin position="1"/>
        <end position="133"/>
    </location>
</feature>
<feature type="compositionally biased region" description="Polar residues" evidence="1">
    <location>
        <begin position="281"/>
        <end position="295"/>
    </location>
</feature>
<feature type="compositionally biased region" description="Low complexity" evidence="1">
    <location>
        <begin position="212"/>
        <end position="248"/>
    </location>
</feature>
<feature type="compositionally biased region" description="Low complexity" evidence="1">
    <location>
        <begin position="76"/>
        <end position="85"/>
    </location>
</feature>
<feature type="non-terminal residue" evidence="2">
    <location>
        <position position="295"/>
    </location>
</feature>
<gene>
    <name evidence="2" type="ORF">AVDCRST_MAG45-2476</name>
</gene>
<reference evidence="2" key="1">
    <citation type="submission" date="2020-02" db="EMBL/GenBank/DDBJ databases">
        <authorList>
            <person name="Meier V. D."/>
        </authorList>
    </citation>
    <scope>NUCLEOTIDE SEQUENCE</scope>
    <source>
        <strain evidence="2">AVDCRST_MAG45</strain>
    </source>
</reference>